<evidence type="ECO:0000256" key="1">
    <source>
        <dbReference type="SAM" id="MobiDB-lite"/>
    </source>
</evidence>
<reference evidence="3" key="1">
    <citation type="submission" date="2023-08" db="EMBL/GenBank/DDBJ databases">
        <title>Black Yeasts Isolated from many extreme environments.</title>
        <authorList>
            <person name="Coleine C."/>
            <person name="Stajich J.E."/>
            <person name="Selbmann L."/>
        </authorList>
    </citation>
    <scope>NUCLEOTIDE SEQUENCE</scope>
    <source>
        <strain evidence="3">CCFEE 5401</strain>
    </source>
</reference>
<dbReference type="PANTHER" id="PTHR31840:SF1">
    <property type="entry name" value="COILED-COIL DOMAIN-CONTAINING PROTEIN 97"/>
    <property type="match status" value="1"/>
</dbReference>
<dbReference type="Proteomes" id="UP001310890">
    <property type="component" value="Unassembled WGS sequence"/>
</dbReference>
<dbReference type="Pfam" id="PF09747">
    <property type="entry name" value="CCD97-like_C"/>
    <property type="match status" value="2"/>
</dbReference>
<dbReference type="InterPro" id="IPR018613">
    <property type="entry name" value="Ccdc97-like"/>
</dbReference>
<evidence type="ECO:0000259" key="2">
    <source>
        <dbReference type="Pfam" id="PF09747"/>
    </source>
</evidence>
<evidence type="ECO:0000313" key="3">
    <source>
        <dbReference type="EMBL" id="KAK5108124.1"/>
    </source>
</evidence>
<dbReference type="EMBL" id="JAVRRL010000095">
    <property type="protein sequence ID" value="KAK5108124.1"/>
    <property type="molecule type" value="Genomic_DNA"/>
</dbReference>
<proteinExistence type="predicted"/>
<name>A0AAN7YCF1_9PEZI</name>
<dbReference type="InterPro" id="IPR040233">
    <property type="entry name" value="CCD97-like_C"/>
</dbReference>
<feature type="region of interest" description="Disordered" evidence="1">
    <location>
        <begin position="1"/>
        <end position="22"/>
    </location>
</feature>
<feature type="domain" description="CCD97-like C-terminal" evidence="2">
    <location>
        <begin position="30"/>
        <end position="98"/>
    </location>
</feature>
<dbReference type="PANTHER" id="PTHR31840">
    <property type="entry name" value="COILED-COIL DOMAIN-CONTAINING PROTEIN 97"/>
    <property type="match status" value="1"/>
</dbReference>
<dbReference type="AlphaFoldDB" id="A0AAN7YCF1"/>
<gene>
    <name evidence="3" type="ORF">LTR62_008778</name>
</gene>
<feature type="domain" description="CCD97-like C-terminal" evidence="2">
    <location>
        <begin position="122"/>
        <end position="181"/>
    </location>
</feature>
<organism evidence="3 4">
    <name type="scientific">Meristemomyces frigidus</name>
    <dbReference type="NCBI Taxonomy" id="1508187"/>
    <lineage>
        <taxon>Eukaryota</taxon>
        <taxon>Fungi</taxon>
        <taxon>Dikarya</taxon>
        <taxon>Ascomycota</taxon>
        <taxon>Pezizomycotina</taxon>
        <taxon>Dothideomycetes</taxon>
        <taxon>Dothideomycetidae</taxon>
        <taxon>Mycosphaerellales</taxon>
        <taxon>Teratosphaeriaceae</taxon>
        <taxon>Meristemomyces</taxon>
    </lineage>
</organism>
<protein>
    <recommendedName>
        <fullName evidence="2">CCD97-like C-terminal domain-containing protein</fullName>
    </recommendedName>
</protein>
<comment type="caution">
    <text evidence="3">The sequence shown here is derived from an EMBL/GenBank/DDBJ whole genome shotgun (WGS) entry which is preliminary data.</text>
</comment>
<sequence length="200" mass="23131">MPRFPDTHHSTSKVASHVGGERDKAIVVKNRRHRYLDLHPEYFHASDLELAEPLLYDRLIRRFQSASDREREGRERGYRGRLEADLARSEAKLAAVRGPQPVQDVVYQRASDGSITGVEADENDRASNVEEGWLRWTEIMGRRFMEGKDDDFDYRAVDESEEFDDRQEDDRRALQRYLDGEEEAFVGVGKPEGETGVQDF</sequence>
<accession>A0AAN7YCF1</accession>
<evidence type="ECO:0000313" key="4">
    <source>
        <dbReference type="Proteomes" id="UP001310890"/>
    </source>
</evidence>